<dbReference type="PANTHER" id="PTHR10997">
    <property type="entry name" value="IMPORTIN-7, 8, 11"/>
    <property type="match status" value="1"/>
</dbReference>
<dbReference type="PROSITE" id="PS50166">
    <property type="entry name" value="IMPORTIN_B_NT"/>
    <property type="match status" value="1"/>
</dbReference>
<dbReference type="Pfam" id="PF25018">
    <property type="entry name" value="HEAT_IPO9_c"/>
    <property type="match status" value="1"/>
</dbReference>
<dbReference type="GO" id="GO:0006606">
    <property type="term" value="P:protein import into nucleus"/>
    <property type="evidence" value="ECO:0007669"/>
    <property type="project" value="TreeGrafter"/>
</dbReference>
<keyword evidence="3" id="KW-0813">Transport</keyword>
<dbReference type="SMART" id="SM00913">
    <property type="entry name" value="IBN_N"/>
    <property type="match status" value="1"/>
</dbReference>
<proteinExistence type="inferred from homology"/>
<dbReference type="Gene3D" id="1.25.10.10">
    <property type="entry name" value="Leucine-rich Repeat Variant"/>
    <property type="match status" value="1"/>
</dbReference>
<dbReference type="InterPro" id="IPR016024">
    <property type="entry name" value="ARM-type_fold"/>
</dbReference>
<dbReference type="InterPro" id="IPR011989">
    <property type="entry name" value="ARM-like"/>
</dbReference>
<dbReference type="GO" id="GO:0005829">
    <property type="term" value="C:cytosol"/>
    <property type="evidence" value="ECO:0007669"/>
    <property type="project" value="TreeGrafter"/>
</dbReference>
<evidence type="ECO:0000256" key="4">
    <source>
        <dbReference type="ARBA" id="ARBA00022927"/>
    </source>
</evidence>
<evidence type="ECO:0000256" key="6">
    <source>
        <dbReference type="SAM" id="MobiDB-lite"/>
    </source>
</evidence>
<evidence type="ECO:0000313" key="9">
    <source>
        <dbReference type="Proteomes" id="UP000694389"/>
    </source>
</evidence>
<comment type="subcellular location">
    <subcellularLocation>
        <location evidence="1">Nucleus</location>
    </subcellularLocation>
</comment>
<dbReference type="PANTHER" id="PTHR10997:SF9">
    <property type="entry name" value="IMPORTIN-9"/>
    <property type="match status" value="1"/>
</dbReference>
<evidence type="ECO:0000256" key="3">
    <source>
        <dbReference type="ARBA" id="ARBA00022448"/>
    </source>
</evidence>
<name>A0A8C4EXG6_DICLA</name>
<dbReference type="GO" id="GO:0031267">
    <property type="term" value="F:small GTPase binding"/>
    <property type="evidence" value="ECO:0007669"/>
    <property type="project" value="InterPro"/>
</dbReference>
<feature type="region of interest" description="Disordered" evidence="6">
    <location>
        <begin position="944"/>
        <end position="969"/>
    </location>
</feature>
<gene>
    <name evidence="8" type="primary">ipo9</name>
</gene>
<sequence>MSAAGSARSGPAAGPVQQGLKEALIETLTAILSPVQEVRAAAEEQIKVLEVTEEFGVHLAELTVDPQGALAIRQLASVILKQYVETHWCSQSEKFRPPETTDQAKAAIRELLPSGLREAISKVRSSVAYAVSAIAHWDWPEAWPQLFTLLMEMLVSGDVNAVHGAMRVLTEFTREVTDTQMPLVAPVILPEMYKIFTMAEVYSIRTRSRAVEIFTTCANLICAIEELEKGAAKALIFPVVQQFTEAFVQALQMPDGPSSDSGLKMEVLKAVTALVKNFPKPMVSSMQQILPIVWNTLTEIFLNHIFTYVRTEVNYTEEVDDPIDSDGEVLGFENLVFSIFEFVHTLLENNKFKSTVKKALPELIYYVILYMQITEDQIKVWTANPQQFVEDEDDDTFSYSVRISAQDLLLAVAAEFQNESAAALAAAATRHLQEAEQAKNSGNEHWWKIHEACMLALGSVKTIITENVKNGRIQFDMHGFLASVILADLNLAAASPFLLGRALWAASRFTAAMSPELIQQFLQATVSGLHDSQPPSVRISAVRAIWGYCDQLKLSESTHVLQPFLPSILEGLVQLAAQFSSEVLTLVMETLCIVCTVDPAFTTSAENKICPLTIAIFLKYNNDPVVASLAQDIFKELAQIEGCQGPMQMRLIPTLVSIMQAPPDKIPSGLCATSIDILTTVVRNTKPPLSEMLVCQAFPVVAQCTLRTDDNTIMQNGGECLRAYVSVALEQVAQWRDEQGKSGLWYVMQVVNQLLDPRTSEFTAAFVGRLVSTLISRAGTELGEQLDQILRAILSKMQQAETLSVMQSLIMVFAHLVHSQLEPLLEFLCSLPGPTGKPALEFVMTEWMSRQHLFYGQYEGKVSTVALCKLLQHGLNTDDKRLQDIVVKGEEIYSPEDGIRTRSKSAKNPERWTNIPLLVKIFKLIINELSTVVEANASRANAADWTQDSTGMWEDNEAEEGEDDDEEDEGLAGQLLSDLIASNKYGTSVSAFPFSLSSILHAYLTDFLTQFAQQPCYSMFSGHLNNTERQTLQSIGL</sequence>
<dbReference type="InterPro" id="IPR058669">
    <property type="entry name" value="TPR_IPO7/11-like"/>
</dbReference>
<feature type="compositionally biased region" description="Acidic residues" evidence="6">
    <location>
        <begin position="954"/>
        <end position="969"/>
    </location>
</feature>
<dbReference type="InterPro" id="IPR001494">
    <property type="entry name" value="Importin-beta_N"/>
</dbReference>
<evidence type="ECO:0000256" key="5">
    <source>
        <dbReference type="ARBA" id="ARBA00023242"/>
    </source>
</evidence>
<dbReference type="GeneTree" id="ENSGT00390000008224"/>
<feature type="domain" description="Importin N-terminal" evidence="7">
    <location>
        <begin position="42"/>
        <end position="118"/>
    </location>
</feature>
<comment type="similarity">
    <text evidence="2">Belongs to the importin beta family.</text>
</comment>
<keyword evidence="4" id="KW-0653">Protein transport</keyword>
<organism evidence="8 9">
    <name type="scientific">Dicentrarchus labrax</name>
    <name type="common">European seabass</name>
    <name type="synonym">Morone labrax</name>
    <dbReference type="NCBI Taxonomy" id="13489"/>
    <lineage>
        <taxon>Eukaryota</taxon>
        <taxon>Metazoa</taxon>
        <taxon>Chordata</taxon>
        <taxon>Craniata</taxon>
        <taxon>Vertebrata</taxon>
        <taxon>Euteleostomi</taxon>
        <taxon>Actinopterygii</taxon>
        <taxon>Neopterygii</taxon>
        <taxon>Teleostei</taxon>
        <taxon>Neoteleostei</taxon>
        <taxon>Acanthomorphata</taxon>
        <taxon>Eupercaria</taxon>
        <taxon>Moronidae</taxon>
        <taxon>Dicentrarchus</taxon>
    </lineage>
</organism>
<dbReference type="GO" id="GO:0005635">
    <property type="term" value="C:nuclear envelope"/>
    <property type="evidence" value="ECO:0007669"/>
    <property type="project" value="TreeGrafter"/>
</dbReference>
<keyword evidence="9" id="KW-1185">Reference proteome</keyword>
<protein>
    <submittedName>
        <fullName evidence="8">Importin 9</fullName>
    </submittedName>
</protein>
<reference evidence="8" key="2">
    <citation type="submission" date="2025-09" db="UniProtKB">
        <authorList>
            <consortium name="Ensembl"/>
        </authorList>
    </citation>
    <scope>IDENTIFICATION</scope>
</reference>
<evidence type="ECO:0000256" key="2">
    <source>
        <dbReference type="ARBA" id="ARBA00007991"/>
    </source>
</evidence>
<keyword evidence="5" id="KW-0539">Nucleus</keyword>
<dbReference type="SUPFAM" id="SSF48371">
    <property type="entry name" value="ARM repeat"/>
    <property type="match status" value="1"/>
</dbReference>
<reference evidence="8" key="1">
    <citation type="submission" date="2025-08" db="UniProtKB">
        <authorList>
            <consortium name="Ensembl"/>
        </authorList>
    </citation>
    <scope>IDENTIFICATION</scope>
</reference>
<dbReference type="Pfam" id="PF03810">
    <property type="entry name" value="IBN_N"/>
    <property type="match status" value="1"/>
</dbReference>
<dbReference type="Ensembl" id="ENSDLAT00005025511.2">
    <property type="protein sequence ID" value="ENSDLAP00005023847.1"/>
    <property type="gene ID" value="ENSDLAG00005010259.2"/>
</dbReference>
<evidence type="ECO:0000313" key="8">
    <source>
        <dbReference type="Ensembl" id="ENSDLAP00005023847.1"/>
    </source>
</evidence>
<evidence type="ECO:0000256" key="1">
    <source>
        <dbReference type="ARBA" id="ARBA00004123"/>
    </source>
</evidence>
<dbReference type="Pfam" id="PF25758">
    <property type="entry name" value="TPR_IPO11"/>
    <property type="match status" value="1"/>
</dbReference>
<evidence type="ECO:0000259" key="7">
    <source>
        <dbReference type="PROSITE" id="PS50166"/>
    </source>
</evidence>
<dbReference type="InterPro" id="IPR056840">
    <property type="entry name" value="HEAT_IPO9_central"/>
</dbReference>
<accession>A0A8C4EXG6</accession>
<dbReference type="Proteomes" id="UP000694389">
    <property type="component" value="Unassembled WGS sequence"/>
</dbReference>
<dbReference type="AlphaFoldDB" id="A0A8C4EXG6"/>